<dbReference type="Gene3D" id="2.60.40.10">
    <property type="entry name" value="Immunoglobulins"/>
    <property type="match status" value="1"/>
</dbReference>
<dbReference type="Gene3D" id="3.30.565.10">
    <property type="entry name" value="Histidine kinase-like ATPase, C-terminal domain"/>
    <property type="match status" value="1"/>
</dbReference>
<dbReference type="SUPFAM" id="SSF101898">
    <property type="entry name" value="NHL repeat"/>
    <property type="match status" value="1"/>
</dbReference>
<evidence type="ECO:0000256" key="2">
    <source>
        <dbReference type="SAM" id="SignalP"/>
    </source>
</evidence>
<evidence type="ECO:0000313" key="6">
    <source>
        <dbReference type="Proteomes" id="UP001597319"/>
    </source>
</evidence>
<dbReference type="PANTHER" id="PTHR34220:SF7">
    <property type="entry name" value="SENSOR HISTIDINE KINASE YPDA"/>
    <property type="match status" value="1"/>
</dbReference>
<feature type="domain" description="Signal transduction histidine kinase internal region" evidence="3">
    <location>
        <begin position="765"/>
        <end position="844"/>
    </location>
</feature>
<feature type="domain" description="Two component regulator three Y" evidence="4">
    <location>
        <begin position="655"/>
        <end position="712"/>
    </location>
</feature>
<dbReference type="SUPFAM" id="SSF55874">
    <property type="entry name" value="ATPase domain of HSP90 chaperone/DNA topoisomerase II/histidine kinase"/>
    <property type="match status" value="1"/>
</dbReference>
<feature type="signal peptide" evidence="2">
    <location>
        <begin position="1"/>
        <end position="19"/>
    </location>
</feature>
<dbReference type="GO" id="GO:0004673">
    <property type="term" value="F:protein histidine kinase activity"/>
    <property type="evidence" value="ECO:0007669"/>
    <property type="project" value="UniProtKB-EC"/>
</dbReference>
<dbReference type="Proteomes" id="UP001597319">
    <property type="component" value="Unassembled WGS sequence"/>
</dbReference>
<dbReference type="RefSeq" id="WP_378290789.1">
    <property type="nucleotide sequence ID" value="NZ_JBHULE010000008.1"/>
</dbReference>
<gene>
    <name evidence="5" type="ORF">ACFSR1_06460</name>
</gene>
<organism evidence="5 6">
    <name type="scientific">Aquimarina rubra</name>
    <dbReference type="NCBI Taxonomy" id="1920033"/>
    <lineage>
        <taxon>Bacteria</taxon>
        <taxon>Pseudomonadati</taxon>
        <taxon>Bacteroidota</taxon>
        <taxon>Flavobacteriia</taxon>
        <taxon>Flavobacteriales</taxon>
        <taxon>Flavobacteriaceae</taxon>
        <taxon>Aquimarina</taxon>
    </lineage>
</organism>
<protein>
    <submittedName>
        <fullName evidence="5">Sensor histidine kinase</fullName>
        <ecNumber evidence="5">2.7.13.3</ecNumber>
    </submittedName>
</protein>
<sequence length="972" mass="112136">MIKKITFIVCLICVFNSNAQEPVSIQLSEKDGLPDKEFYNIIEDDKGFVWLCADKGFFRYDGKHFVNYSNQQQRGLSVFGVKQDASGKIWCNNISGQFFYVKDNRLELFIDLSEELKGELAEFEILDSNLLVFSRSFILTVDIKNKKYIKKTENKNKLGSPFKIDDTFFVEDNNIILNLESNFNLAPLFEIGGSLLNKSSKYKRGKSRFFKVGTSVFFNQNLNDKNVFFQLDLDAKVAKPIYELNNISNERIYDYFENNNEIWIATNSGVWIYKLIHGKLNFVKRIFSSLNVSKIIKDSADNYWFTTLNNGVHVVPNIAIEISDVSIKDANITALDKVNDSVVAYGTTKGNVGFYNVVTNKNTRITLPTKDRVSAIKFYHSYNKLLIGKDINGYVLDYDSGKIEKIGQFQTVKSICILENNTLLYTDYYRVGLIKEGKFNNRPIFISRNKRTYASHYNLKTKETLIAYVDELKVFDTLWKSKTIRYKDKPIFVKTISQTSDGTIWVGTFKDGIYGIKDNKVSYHFSTSNGLTSNNIQKIKGNTDELWIASDNSIQLLSAKTKTFKTLTKREGVLSYDITGIEVFNNKVYFSSSNGLFSIISANSFKNQNPEVYFNAFKINDTDTSLTDKYKLDYDKNTIEIGFNVNGFLFNHKGTYQYRLKGLNDSWFMTTTGVNFVKYNGLPAGNYTFEVKPFLENFKNNSAIKSLNFSIKNPFWKTWWFLLGIIVCSISLITYYLRKKIKTKEKEREAQLEKISLEKELLTINLMALRSQMNPHFIFNSLNSIQDLVLKEDTETSYDYIVLFANLIRNTLTYSNQDFITVDQELEFLEVYLRLEKLRFGDSFNYTISYKGEKDLYIPSMMIQPFLENALVHGLLHKEGQKKLNVSFEYKEDYLHCVIIDNGVGRKRAEAIRKRQGNHHESFALSAINKRLTILNKRFDQNIGYVIEDLNDEHGGAIGTKVILTMPNKKSL</sequence>
<dbReference type="InterPro" id="IPR036890">
    <property type="entry name" value="HATPase_C_sf"/>
</dbReference>
<accession>A0ABW5LCZ3</accession>
<evidence type="ECO:0000259" key="4">
    <source>
        <dbReference type="Pfam" id="PF07495"/>
    </source>
</evidence>
<keyword evidence="1" id="KW-0812">Transmembrane</keyword>
<dbReference type="Pfam" id="PF07495">
    <property type="entry name" value="Y_Y_Y"/>
    <property type="match status" value="1"/>
</dbReference>
<comment type="caution">
    <text evidence="5">The sequence shown here is derived from an EMBL/GenBank/DDBJ whole genome shotgun (WGS) entry which is preliminary data.</text>
</comment>
<keyword evidence="5" id="KW-0808">Transferase</keyword>
<dbReference type="InterPro" id="IPR010559">
    <property type="entry name" value="Sig_transdc_His_kin_internal"/>
</dbReference>
<dbReference type="PANTHER" id="PTHR34220">
    <property type="entry name" value="SENSOR HISTIDINE KINASE YPDA"/>
    <property type="match status" value="1"/>
</dbReference>
<dbReference type="InterPro" id="IPR015943">
    <property type="entry name" value="WD40/YVTN_repeat-like_dom_sf"/>
</dbReference>
<keyword evidence="1" id="KW-1133">Transmembrane helix</keyword>
<dbReference type="InterPro" id="IPR011123">
    <property type="entry name" value="Y_Y_Y"/>
</dbReference>
<dbReference type="InterPro" id="IPR050640">
    <property type="entry name" value="Bact_2-comp_sensor_kinase"/>
</dbReference>
<dbReference type="Gene3D" id="2.130.10.10">
    <property type="entry name" value="YVTN repeat-like/Quinoprotein amine dehydrogenase"/>
    <property type="match status" value="3"/>
</dbReference>
<proteinExistence type="predicted"/>
<feature type="transmembrane region" description="Helical" evidence="1">
    <location>
        <begin position="719"/>
        <end position="737"/>
    </location>
</feature>
<dbReference type="Pfam" id="PF06580">
    <property type="entry name" value="His_kinase"/>
    <property type="match status" value="1"/>
</dbReference>
<dbReference type="EC" id="2.7.13.3" evidence="5"/>
<dbReference type="EMBL" id="JBHULE010000008">
    <property type="protein sequence ID" value="MFD2562307.1"/>
    <property type="molecule type" value="Genomic_DNA"/>
</dbReference>
<feature type="chain" id="PRO_5046952097" evidence="2">
    <location>
        <begin position="20"/>
        <end position="972"/>
    </location>
</feature>
<reference evidence="6" key="1">
    <citation type="journal article" date="2019" name="Int. J. Syst. Evol. Microbiol.">
        <title>The Global Catalogue of Microorganisms (GCM) 10K type strain sequencing project: providing services to taxonomists for standard genome sequencing and annotation.</title>
        <authorList>
            <consortium name="The Broad Institute Genomics Platform"/>
            <consortium name="The Broad Institute Genome Sequencing Center for Infectious Disease"/>
            <person name="Wu L."/>
            <person name="Ma J."/>
        </authorList>
    </citation>
    <scope>NUCLEOTIDE SEQUENCE [LARGE SCALE GENOMIC DNA]</scope>
    <source>
        <strain evidence="6">KCTC 52274</strain>
    </source>
</reference>
<keyword evidence="1" id="KW-0472">Membrane</keyword>
<keyword evidence="5" id="KW-0418">Kinase</keyword>
<evidence type="ECO:0000259" key="3">
    <source>
        <dbReference type="Pfam" id="PF06580"/>
    </source>
</evidence>
<keyword evidence="2" id="KW-0732">Signal</keyword>
<evidence type="ECO:0000313" key="5">
    <source>
        <dbReference type="EMBL" id="MFD2562307.1"/>
    </source>
</evidence>
<name>A0ABW5LCZ3_9FLAO</name>
<evidence type="ECO:0000256" key="1">
    <source>
        <dbReference type="SAM" id="Phobius"/>
    </source>
</evidence>
<keyword evidence="6" id="KW-1185">Reference proteome</keyword>
<dbReference type="InterPro" id="IPR013783">
    <property type="entry name" value="Ig-like_fold"/>
</dbReference>